<dbReference type="EC" id="6.1.1.11" evidence="12"/>
<evidence type="ECO:0000256" key="6">
    <source>
        <dbReference type="ARBA" id="ARBA00022741"/>
    </source>
</evidence>
<evidence type="ECO:0000256" key="5">
    <source>
        <dbReference type="ARBA" id="ARBA00022598"/>
    </source>
</evidence>
<keyword evidence="8 12" id="KW-0648">Protein biosynthesis</keyword>
<evidence type="ECO:0000256" key="3">
    <source>
        <dbReference type="ARBA" id="ARBA00010728"/>
    </source>
</evidence>
<dbReference type="Pfam" id="PF02403">
    <property type="entry name" value="Seryl_tRNA_N"/>
    <property type="match status" value="1"/>
</dbReference>
<evidence type="ECO:0000256" key="1">
    <source>
        <dbReference type="ARBA" id="ARBA00004496"/>
    </source>
</evidence>
<dbReference type="HAMAP" id="MF_00176">
    <property type="entry name" value="Ser_tRNA_synth_type1"/>
    <property type="match status" value="1"/>
</dbReference>
<evidence type="ECO:0000256" key="7">
    <source>
        <dbReference type="ARBA" id="ARBA00022840"/>
    </source>
</evidence>
<evidence type="ECO:0000313" key="14">
    <source>
        <dbReference type="EMBL" id="GGF67287.1"/>
    </source>
</evidence>
<gene>
    <name evidence="12 14" type="primary">serS</name>
    <name evidence="14" type="ORF">GCM10011402_19530</name>
</gene>
<evidence type="ECO:0000256" key="4">
    <source>
        <dbReference type="ARBA" id="ARBA00022490"/>
    </source>
</evidence>
<evidence type="ECO:0000256" key="11">
    <source>
        <dbReference type="ARBA" id="ARBA00048823"/>
    </source>
</evidence>
<organism evidence="14 15">
    <name type="scientific">Paracoccus acridae</name>
    <dbReference type="NCBI Taxonomy" id="1795310"/>
    <lineage>
        <taxon>Bacteria</taxon>
        <taxon>Pseudomonadati</taxon>
        <taxon>Pseudomonadota</taxon>
        <taxon>Alphaproteobacteria</taxon>
        <taxon>Rhodobacterales</taxon>
        <taxon>Paracoccaceae</taxon>
        <taxon>Paracoccus</taxon>
    </lineage>
</organism>
<dbReference type="PRINTS" id="PR00981">
    <property type="entry name" value="TRNASYNTHSER"/>
</dbReference>
<dbReference type="Gene3D" id="3.30.930.10">
    <property type="entry name" value="Bira Bifunctional Protein, Domain 2"/>
    <property type="match status" value="1"/>
</dbReference>
<accession>A0ABQ1VJB2</accession>
<dbReference type="InterPro" id="IPR002314">
    <property type="entry name" value="aa-tRNA-synt_IIb"/>
</dbReference>
<feature type="binding site" evidence="12">
    <location>
        <begin position="234"/>
        <end position="236"/>
    </location>
    <ligand>
        <name>L-serine</name>
        <dbReference type="ChEBI" id="CHEBI:33384"/>
    </ligand>
</feature>
<dbReference type="CDD" id="cd00770">
    <property type="entry name" value="SerRS_core"/>
    <property type="match status" value="1"/>
</dbReference>
<proteinExistence type="inferred from homology"/>
<dbReference type="PANTHER" id="PTHR43697">
    <property type="entry name" value="SERYL-TRNA SYNTHETASE"/>
    <property type="match status" value="1"/>
</dbReference>
<feature type="binding site" evidence="12">
    <location>
        <begin position="265"/>
        <end position="267"/>
    </location>
    <ligand>
        <name>ATP</name>
        <dbReference type="ChEBI" id="CHEBI:30616"/>
    </ligand>
</feature>
<keyword evidence="9 12" id="KW-0030">Aminoacyl-tRNA synthetase</keyword>
<dbReference type="PIRSF" id="PIRSF001529">
    <property type="entry name" value="Ser-tRNA-synth_IIa"/>
    <property type="match status" value="1"/>
</dbReference>
<dbReference type="InterPro" id="IPR033729">
    <property type="entry name" value="SerRS_core"/>
</dbReference>
<keyword evidence="5 12" id="KW-0436">Ligase</keyword>
<comment type="subunit">
    <text evidence="12">Homodimer. The tRNA molecule binds across the dimer.</text>
</comment>
<dbReference type="NCBIfam" id="TIGR00414">
    <property type="entry name" value="serS"/>
    <property type="match status" value="1"/>
</dbReference>
<dbReference type="InterPro" id="IPR045864">
    <property type="entry name" value="aa-tRNA-synth_II/BPL/LPL"/>
</dbReference>
<comment type="catalytic activity">
    <reaction evidence="10 12">
        <text>tRNA(Sec) + L-serine + ATP = L-seryl-tRNA(Sec) + AMP + diphosphate + H(+)</text>
        <dbReference type="Rhea" id="RHEA:42580"/>
        <dbReference type="Rhea" id="RHEA-COMP:9742"/>
        <dbReference type="Rhea" id="RHEA-COMP:10128"/>
        <dbReference type="ChEBI" id="CHEBI:15378"/>
        <dbReference type="ChEBI" id="CHEBI:30616"/>
        <dbReference type="ChEBI" id="CHEBI:33019"/>
        <dbReference type="ChEBI" id="CHEBI:33384"/>
        <dbReference type="ChEBI" id="CHEBI:78442"/>
        <dbReference type="ChEBI" id="CHEBI:78533"/>
        <dbReference type="ChEBI" id="CHEBI:456215"/>
        <dbReference type="EC" id="6.1.1.11"/>
    </reaction>
</comment>
<comment type="caution">
    <text evidence="14">The sequence shown here is derived from an EMBL/GenBank/DDBJ whole genome shotgun (WGS) entry which is preliminary data.</text>
</comment>
<evidence type="ECO:0000259" key="13">
    <source>
        <dbReference type="PROSITE" id="PS50862"/>
    </source>
</evidence>
<evidence type="ECO:0000256" key="10">
    <source>
        <dbReference type="ARBA" id="ARBA00047929"/>
    </source>
</evidence>
<evidence type="ECO:0000313" key="15">
    <source>
        <dbReference type="Proteomes" id="UP000640509"/>
    </source>
</evidence>
<evidence type="ECO:0000256" key="8">
    <source>
        <dbReference type="ARBA" id="ARBA00022917"/>
    </source>
</evidence>
<dbReference type="PANTHER" id="PTHR43697:SF1">
    <property type="entry name" value="SERINE--TRNA LIGASE"/>
    <property type="match status" value="1"/>
</dbReference>
<dbReference type="SUPFAM" id="SSF55681">
    <property type="entry name" value="Class II aaRS and biotin synthetases"/>
    <property type="match status" value="1"/>
</dbReference>
<keyword evidence="6 12" id="KW-0547">Nucleotide-binding</keyword>
<comment type="pathway">
    <text evidence="2 12">Aminoacyl-tRNA biosynthesis; selenocysteinyl-tRNA(Sec) biosynthesis; L-seryl-tRNA(Sec) from L-serine and tRNA(Sec): step 1/1.</text>
</comment>
<dbReference type="InterPro" id="IPR002317">
    <property type="entry name" value="Ser-tRNA-ligase_type_1"/>
</dbReference>
<feature type="binding site" evidence="12">
    <location>
        <begin position="352"/>
        <end position="355"/>
    </location>
    <ligand>
        <name>ATP</name>
        <dbReference type="ChEBI" id="CHEBI:30616"/>
    </ligand>
</feature>
<keyword evidence="4 12" id="KW-0963">Cytoplasm</keyword>
<dbReference type="Pfam" id="PF00587">
    <property type="entry name" value="tRNA-synt_2b"/>
    <property type="match status" value="1"/>
</dbReference>
<sequence>MTIMHDIRAIRENPAAFDAALSRRGLSPMSDRILSLDADRRARIVAAETAQADQNRASKDVGAAKARGDNAEFEHLRAMIAEKKADVTRMQAEASLLDGRLRELLMEIPNLPLDSVPEGRDENDNVELRRWGSPRAFDFTPVEHFEIAGVKPGMDFETAAKLSGSRFVVLKGGVARIHRALAQFMLDLHVTKHDLQETWAPVLVLEEMMVGTGQLPKFGEDSYLTREGYWLIPTSEVTLTNTVNGDLVDHASLPRRMVAHSQCFRSEAGSAGRDTTGMLRQHQFEKVEMVSITDADTGVAEHDRMTRCAEAVLEALELPYRTIVLCTGDMGFGARITHDLEVWLPGQDKYREISSVSYCGDFQARRMNARYRSDKTGKPEFVHTLNGSGLAVGRALIAVLENGQQADGSVVLPAALHPYLGGATTLAADGRLG</sequence>
<name>A0ABQ1VJB2_9RHOB</name>
<dbReference type="Gene3D" id="1.10.287.40">
    <property type="entry name" value="Serine-tRNA synthetase, tRNA binding domain"/>
    <property type="match status" value="1"/>
</dbReference>
<protein>
    <recommendedName>
        <fullName evidence="12">Serine--tRNA ligase</fullName>
        <ecNumber evidence="12">6.1.1.11</ecNumber>
    </recommendedName>
    <alternativeName>
        <fullName evidence="12">Seryl-tRNA synthetase</fullName>
        <shortName evidence="12">SerRS</shortName>
    </alternativeName>
    <alternativeName>
        <fullName evidence="12">Seryl-tRNA(Ser/Sec) synthetase</fullName>
    </alternativeName>
</protein>
<dbReference type="SUPFAM" id="SSF46589">
    <property type="entry name" value="tRNA-binding arm"/>
    <property type="match status" value="1"/>
</dbReference>
<reference evidence="15" key="1">
    <citation type="journal article" date="2019" name="Int. J. Syst. Evol. Microbiol.">
        <title>The Global Catalogue of Microorganisms (GCM) 10K type strain sequencing project: providing services to taxonomists for standard genome sequencing and annotation.</title>
        <authorList>
            <consortium name="The Broad Institute Genomics Platform"/>
            <consortium name="The Broad Institute Genome Sequencing Center for Infectious Disease"/>
            <person name="Wu L."/>
            <person name="Ma J."/>
        </authorList>
    </citation>
    <scope>NUCLEOTIDE SEQUENCE [LARGE SCALE GENOMIC DNA]</scope>
    <source>
        <strain evidence="15">CGMCC 1.15419</strain>
    </source>
</reference>
<comment type="caution">
    <text evidence="12">Lacks conserved residue(s) required for the propagation of feature annotation.</text>
</comment>
<dbReference type="InterPro" id="IPR006195">
    <property type="entry name" value="aa-tRNA-synth_II"/>
</dbReference>
<comment type="subcellular location">
    <subcellularLocation>
        <location evidence="1 12">Cytoplasm</location>
    </subcellularLocation>
</comment>
<dbReference type="InterPro" id="IPR010978">
    <property type="entry name" value="tRNA-bd_arm"/>
</dbReference>
<evidence type="ECO:0000256" key="12">
    <source>
        <dbReference type="HAMAP-Rule" id="MF_00176"/>
    </source>
</evidence>
<keyword evidence="7 12" id="KW-0067">ATP-binding</keyword>
<feature type="binding site" evidence="12">
    <location>
        <position position="388"/>
    </location>
    <ligand>
        <name>L-serine</name>
        <dbReference type="ChEBI" id="CHEBI:33384"/>
    </ligand>
</feature>
<comment type="function">
    <text evidence="12">Catalyzes the attachment of serine to tRNA(Ser). Is also able to aminoacylate tRNA(Sec) with serine, to form the misacylated tRNA L-seryl-tRNA(Sec), which will be further converted into selenocysteinyl-tRNA(Sec).</text>
</comment>
<comment type="domain">
    <text evidence="12">Consists of two distinct domains, a catalytic core and a N-terminal extension that is involved in tRNA binding.</text>
</comment>
<dbReference type="GO" id="GO:0016874">
    <property type="term" value="F:ligase activity"/>
    <property type="evidence" value="ECO:0007669"/>
    <property type="project" value="UniProtKB-KW"/>
</dbReference>
<evidence type="ECO:0000256" key="9">
    <source>
        <dbReference type="ARBA" id="ARBA00023146"/>
    </source>
</evidence>
<evidence type="ECO:0000256" key="2">
    <source>
        <dbReference type="ARBA" id="ARBA00005045"/>
    </source>
</evidence>
<keyword evidence="15" id="KW-1185">Reference proteome</keyword>
<dbReference type="EMBL" id="BMIV01000005">
    <property type="protein sequence ID" value="GGF67287.1"/>
    <property type="molecule type" value="Genomic_DNA"/>
</dbReference>
<feature type="domain" description="Aminoacyl-transfer RNA synthetases class-II family profile" evidence="13">
    <location>
        <begin position="176"/>
        <end position="413"/>
    </location>
</feature>
<dbReference type="InterPro" id="IPR015866">
    <property type="entry name" value="Ser-tRNA-synth_1_N"/>
</dbReference>
<dbReference type="InterPro" id="IPR042103">
    <property type="entry name" value="SerRS_1_N_sf"/>
</dbReference>
<comment type="catalytic activity">
    <reaction evidence="11 12">
        <text>tRNA(Ser) + L-serine + ATP = L-seryl-tRNA(Ser) + AMP + diphosphate + H(+)</text>
        <dbReference type="Rhea" id="RHEA:12292"/>
        <dbReference type="Rhea" id="RHEA-COMP:9669"/>
        <dbReference type="Rhea" id="RHEA-COMP:9703"/>
        <dbReference type="ChEBI" id="CHEBI:15378"/>
        <dbReference type="ChEBI" id="CHEBI:30616"/>
        <dbReference type="ChEBI" id="CHEBI:33019"/>
        <dbReference type="ChEBI" id="CHEBI:33384"/>
        <dbReference type="ChEBI" id="CHEBI:78442"/>
        <dbReference type="ChEBI" id="CHEBI:78533"/>
        <dbReference type="ChEBI" id="CHEBI:456215"/>
        <dbReference type="EC" id="6.1.1.11"/>
    </reaction>
</comment>
<feature type="binding site" evidence="12">
    <location>
        <position position="288"/>
    </location>
    <ligand>
        <name>L-serine</name>
        <dbReference type="ChEBI" id="CHEBI:33384"/>
    </ligand>
</feature>
<dbReference type="Proteomes" id="UP000640509">
    <property type="component" value="Unassembled WGS sequence"/>
</dbReference>
<dbReference type="PROSITE" id="PS50862">
    <property type="entry name" value="AA_TRNA_LIGASE_II"/>
    <property type="match status" value="1"/>
</dbReference>
<comment type="similarity">
    <text evidence="3 12">Belongs to the class-II aminoacyl-tRNA synthetase family. Type-1 seryl-tRNA synthetase subfamily.</text>
</comment>